<sequence length="82" mass="9298">MKKQVRGVRPIERAVEKRTDAEATIIRQYCLAVRSTLTDDGRPPLAAPGLKLHERLTLIAASLERVAQKRASRQNWSDCSIW</sequence>
<name>A0ABQ3UV84_9CHLR</name>
<gene>
    <name evidence="1" type="ORF">KSB_47820</name>
</gene>
<evidence type="ECO:0000313" key="2">
    <source>
        <dbReference type="Proteomes" id="UP000654345"/>
    </source>
</evidence>
<accession>A0ABQ3UV84</accession>
<comment type="caution">
    <text evidence="1">The sequence shown here is derived from an EMBL/GenBank/DDBJ whole genome shotgun (WGS) entry which is preliminary data.</text>
</comment>
<keyword evidence="2" id="KW-1185">Reference proteome</keyword>
<dbReference type="EMBL" id="BNJG01000002">
    <property type="protein sequence ID" value="GHO56307.1"/>
    <property type="molecule type" value="Genomic_DNA"/>
</dbReference>
<protein>
    <submittedName>
        <fullName evidence="1">Uncharacterized protein</fullName>
    </submittedName>
</protein>
<dbReference type="Proteomes" id="UP000654345">
    <property type="component" value="Unassembled WGS sequence"/>
</dbReference>
<evidence type="ECO:0000313" key="1">
    <source>
        <dbReference type="EMBL" id="GHO56307.1"/>
    </source>
</evidence>
<reference evidence="1 2" key="1">
    <citation type="journal article" date="2021" name="Int. J. Syst. Evol. Microbiol.">
        <title>Reticulibacter mediterranei gen. nov., sp. nov., within the new family Reticulibacteraceae fam. nov., and Ktedonospora formicarum gen. nov., sp. nov., Ktedonobacter robiniae sp. nov., Dictyobacter formicarum sp. nov. and Dictyobacter arantiisoli sp. nov., belonging to the class Ktedonobacteria.</title>
        <authorList>
            <person name="Yabe S."/>
            <person name="Zheng Y."/>
            <person name="Wang C.M."/>
            <person name="Sakai Y."/>
            <person name="Abe K."/>
            <person name="Yokota A."/>
            <person name="Donadio S."/>
            <person name="Cavaletti L."/>
            <person name="Monciardini P."/>
        </authorList>
    </citation>
    <scope>NUCLEOTIDE SEQUENCE [LARGE SCALE GENOMIC DNA]</scope>
    <source>
        <strain evidence="1 2">SOSP1-30</strain>
    </source>
</reference>
<organism evidence="1 2">
    <name type="scientific">Ktedonobacter robiniae</name>
    <dbReference type="NCBI Taxonomy" id="2778365"/>
    <lineage>
        <taxon>Bacteria</taxon>
        <taxon>Bacillati</taxon>
        <taxon>Chloroflexota</taxon>
        <taxon>Ktedonobacteria</taxon>
        <taxon>Ktedonobacterales</taxon>
        <taxon>Ktedonobacteraceae</taxon>
        <taxon>Ktedonobacter</taxon>
    </lineage>
</organism>
<proteinExistence type="predicted"/>